<dbReference type="InterPro" id="IPR027417">
    <property type="entry name" value="P-loop_NTPase"/>
</dbReference>
<keyword evidence="1" id="KW-0547">Nucleotide-binding</keyword>
<gene>
    <name evidence="1" type="ORF">DYU11_25180</name>
</gene>
<sequence length="1694" mass="195500">MISDTSTDTNDHSSVFSKGGGGTVFEQSVQTAFVTTLLVRGKVPGLPTGEITEVAFQTTRLGFCTDDLLVKVRSHQGEHQLLAQVKHNLTISVKNKTFEEVMTAFWQDFTNASVFNPVFDRLLVIKSEMTQVDKRDTVVLLNWAKSKASADDFYQEVKRIDSKVQVLKVLSDVLQKANNGQVVDQERVWQFLRCLVILEYDFGQESSNSETNFLNLIRLAKNQTVTVSEKEIWTAVYAFVARLNKDGGSVTLNSLQTELFATYFDPVRLHDSYAAIKKLQEDSQAIIGPLKNTIANLHLDRSLLRDKLTEHINDHKFTIIIGEPGAGKSALVKEVLLDSTPDTVALTFKADQFNQSHLSQVFSGLGVSDGLVQLSACLSAIPKKIVAIDSFEKLLEGDSDNAFRQFMHILEGVKDVRVVATSRIYAVDLLIQKYALTNVSVLEVPLLTEGEDGEFEQVLVAFPQLHPLAANPKIRQVLRSPKYLDYTVQWVSKTTDNVNELTLTDFKNRLWQHIVENHVVIRNGMPAKRSKAFIEIALRRAQRMVLYAEPDQADAAAIDELVNDNVLTKQANEHKYTPSHDILEDWALAKHIRQLWENHVEPEAFYQHIGNKPALRRAFRLWTEDMLRQQPGIIFQLVRDTRQQATIEPYWADEVLIAIFRSDDSAAFFTEFESELLQDQAQFLQRALHLLRTACKERRPGNNSTFLYPVGSGWEAALSFVQQHLAQLDSLQTLVIGLLIDWSYNLQLSSSKDLSTNEIRTVKNILFTYLARIENNAENWRKEPLKGKVNALIDVAFELTQYAQEEVHTLLQRAMPGPNDRYEHHPRSFYGHIRKMALSGIYSRPLTRFLPDQVIAMARAVWVRKERPKVNHSLLGEDYEADHDWFDQGKLYGLESHLHANPPGIYKTPILDLLLFSRQHGLDFVLEMVNYCTGQYVRSARAKDDVPIQVDVVLPDGSVTQQWGNQVLWQAYRATVVSSDLLESILMSLEKYLFDTAALKTDVSRNSLRQMFAYLLRRSNSVAISSVLVSIAMAYPEEVGEAMLPLLGTREFYQWDVRRSLDDRAGALAVVDFEIEFAQQERINSNQLPHRKHYAGGLSEFVRHMQFNVRTLNKAIHEQFDRLKQEAQGEDVHWRKLLNEIDSRQWELRDYDEALGGFIVEPNYEPDVQVIVDEYKPRQEWVDQAWKDTTWIGNVHGKKNGVVADYELWKTIFDRYYSTDSFDKMYDRPVMLAIIGLRDLNSKLTEEQRKWCFEVVFVVVESLIQVVEGQRYHIDYELSVSPFEYEPALTSLPILLKVADEHEVQQMVIRLLFQVLITYFPNHKMEPILASLREQLWEIDTSVANHVWQSLIGFAQLRKFHEKDELRLYHDEELQRQVAKAEEEFIIEVALGQASSDINYEQISLTTWDSHLLTRAVMMLPFNTQEERHLSYKKLFILLFLKGLDKEDNQDEWLNRRPLIYDGDRISLQQWFRDYLLHCNHEGGADVLERLFQQLLSTKFHGSNSYEFVQLTLRMMISELGQIVYNNPEPLAKQVTANFWRIWERFYIINKRAGKRLFSDLLFLDIIWEEAWTHWIPLEGKRAFFKRITDDFGQHDVRPLVKLLSTVGDQTLLPDGLRWVVNIVKKYPTNLSALSHSSAEKLINRLYQRYINVLRNEVSLLNDFVWLLDQMTDLGSSQAYITRENLITYKSQTS</sequence>
<keyword evidence="1" id="KW-0067">ATP-binding</keyword>
<comment type="caution">
    <text evidence="1">The sequence shown here is derived from an EMBL/GenBank/DDBJ whole genome shotgun (WGS) entry which is preliminary data.</text>
</comment>
<dbReference type="GO" id="GO:0005524">
    <property type="term" value="F:ATP binding"/>
    <property type="evidence" value="ECO:0007669"/>
    <property type="project" value="UniProtKB-KW"/>
</dbReference>
<name>A0A418M154_9BACT</name>
<dbReference type="OrthoDB" id="779537at2"/>
<dbReference type="EMBL" id="QXED01000008">
    <property type="protein sequence ID" value="RIV19397.1"/>
    <property type="molecule type" value="Genomic_DNA"/>
</dbReference>
<accession>A0A418M154</accession>
<dbReference type="Proteomes" id="UP000283523">
    <property type="component" value="Unassembled WGS sequence"/>
</dbReference>
<dbReference type="SUPFAM" id="SSF52540">
    <property type="entry name" value="P-loop containing nucleoside triphosphate hydrolases"/>
    <property type="match status" value="1"/>
</dbReference>
<proteinExistence type="predicted"/>
<evidence type="ECO:0000313" key="1">
    <source>
        <dbReference type="EMBL" id="RIV19397.1"/>
    </source>
</evidence>
<protein>
    <submittedName>
        <fullName evidence="1">ATP-binding protein</fullName>
    </submittedName>
</protein>
<dbReference type="RefSeq" id="WP_119670501.1">
    <property type="nucleotide sequence ID" value="NZ_QXED01000008.1"/>
</dbReference>
<keyword evidence="2" id="KW-1185">Reference proteome</keyword>
<evidence type="ECO:0000313" key="2">
    <source>
        <dbReference type="Proteomes" id="UP000283523"/>
    </source>
</evidence>
<reference evidence="1 2" key="1">
    <citation type="submission" date="2018-08" db="EMBL/GenBank/DDBJ databases">
        <title>Fibrisoma montanum sp. nov., isolated from Danxia mountain soil.</title>
        <authorList>
            <person name="Huang Y."/>
        </authorList>
    </citation>
    <scope>NUCLEOTIDE SEQUENCE [LARGE SCALE GENOMIC DNA]</scope>
    <source>
        <strain evidence="1 2">HYT19</strain>
    </source>
</reference>
<organism evidence="1 2">
    <name type="scientific">Fibrisoma montanum</name>
    <dbReference type="NCBI Taxonomy" id="2305895"/>
    <lineage>
        <taxon>Bacteria</taxon>
        <taxon>Pseudomonadati</taxon>
        <taxon>Bacteroidota</taxon>
        <taxon>Cytophagia</taxon>
        <taxon>Cytophagales</taxon>
        <taxon>Spirosomataceae</taxon>
        <taxon>Fibrisoma</taxon>
    </lineage>
</organism>